<comment type="caution">
    <text evidence="1">The sequence shown here is derived from an EMBL/GenBank/DDBJ whole genome shotgun (WGS) entry which is preliminary data.</text>
</comment>
<name>A0AAN9XQU4_PSOTE</name>
<proteinExistence type="predicted"/>
<evidence type="ECO:0000313" key="1">
    <source>
        <dbReference type="EMBL" id="KAK7402067.1"/>
    </source>
</evidence>
<dbReference type="EMBL" id="JAYMYS010000003">
    <property type="protein sequence ID" value="KAK7402067.1"/>
    <property type="molecule type" value="Genomic_DNA"/>
</dbReference>
<accession>A0AAN9XQU4</accession>
<dbReference type="Proteomes" id="UP001386955">
    <property type="component" value="Unassembled WGS sequence"/>
</dbReference>
<dbReference type="AlphaFoldDB" id="A0AAN9XQU4"/>
<evidence type="ECO:0000313" key="2">
    <source>
        <dbReference type="Proteomes" id="UP001386955"/>
    </source>
</evidence>
<gene>
    <name evidence="1" type="ORF">VNO78_14037</name>
</gene>
<protein>
    <submittedName>
        <fullName evidence="1">Uncharacterized protein</fullName>
    </submittedName>
</protein>
<keyword evidence="2" id="KW-1185">Reference proteome</keyword>
<organism evidence="1 2">
    <name type="scientific">Psophocarpus tetragonolobus</name>
    <name type="common">Winged bean</name>
    <name type="synonym">Dolichos tetragonolobus</name>
    <dbReference type="NCBI Taxonomy" id="3891"/>
    <lineage>
        <taxon>Eukaryota</taxon>
        <taxon>Viridiplantae</taxon>
        <taxon>Streptophyta</taxon>
        <taxon>Embryophyta</taxon>
        <taxon>Tracheophyta</taxon>
        <taxon>Spermatophyta</taxon>
        <taxon>Magnoliopsida</taxon>
        <taxon>eudicotyledons</taxon>
        <taxon>Gunneridae</taxon>
        <taxon>Pentapetalae</taxon>
        <taxon>rosids</taxon>
        <taxon>fabids</taxon>
        <taxon>Fabales</taxon>
        <taxon>Fabaceae</taxon>
        <taxon>Papilionoideae</taxon>
        <taxon>50 kb inversion clade</taxon>
        <taxon>NPAAA clade</taxon>
        <taxon>indigoferoid/millettioid clade</taxon>
        <taxon>Phaseoleae</taxon>
        <taxon>Psophocarpus</taxon>
    </lineage>
</organism>
<reference evidence="1 2" key="1">
    <citation type="submission" date="2024-01" db="EMBL/GenBank/DDBJ databases">
        <title>The genomes of 5 underutilized Papilionoideae crops provide insights into root nodulation and disease resistanc.</title>
        <authorList>
            <person name="Jiang F."/>
        </authorList>
    </citation>
    <scope>NUCLEOTIDE SEQUENCE [LARGE SCALE GENOMIC DNA]</scope>
    <source>
        <strain evidence="1">DUOXIRENSHENG_FW03</strain>
        <tissue evidence="1">Leaves</tissue>
    </source>
</reference>
<sequence length="73" mass="8460">MWLPCHCKLKFKNMSIVIHLLSAHACGEDHERCFLIYVLSVSSRLHAPCSVSFSLCDICCDEDFPVYLYYLDE</sequence>